<dbReference type="Proteomes" id="UP001165189">
    <property type="component" value="Unassembled WGS sequence"/>
</dbReference>
<dbReference type="EMBL" id="BSYB01000005">
    <property type="protein sequence ID" value="GMG42367.1"/>
    <property type="molecule type" value="Genomic_DNA"/>
</dbReference>
<sequence>MQNPAQKVNVRSVDRLRGQEVMRHTGYSILQGRGHACSPVRDRLWKVLDDTADLGVPGGNLCANLAMRAADVNDCAFAGAEVVVIEEVR</sequence>
<organism evidence="1 2">
    <name type="scientific">Aspergillus oryzae var. brunneus</name>
    <dbReference type="NCBI Taxonomy" id="332754"/>
    <lineage>
        <taxon>Eukaryota</taxon>
        <taxon>Fungi</taxon>
        <taxon>Dikarya</taxon>
        <taxon>Ascomycota</taxon>
        <taxon>Pezizomycotina</taxon>
        <taxon>Eurotiomycetes</taxon>
        <taxon>Eurotiomycetidae</taxon>
        <taxon>Eurotiales</taxon>
        <taxon>Aspergillaceae</taxon>
        <taxon>Aspergillus</taxon>
        <taxon>Aspergillus subgen. Circumdati</taxon>
    </lineage>
</organism>
<keyword evidence="2" id="KW-1185">Reference proteome</keyword>
<evidence type="ECO:0000313" key="1">
    <source>
        <dbReference type="EMBL" id="GMG42367.1"/>
    </source>
</evidence>
<comment type="caution">
    <text evidence="1">The sequence shown here is derived from an EMBL/GenBank/DDBJ whole genome shotgun (WGS) entry which is preliminary data.</text>
</comment>
<accession>A0ABQ6KC82</accession>
<reference evidence="1" key="1">
    <citation type="submission" date="2023-04" db="EMBL/GenBank/DDBJ databases">
        <title>Aspergillus oryzae var. brunneus NBRC 4377.</title>
        <authorList>
            <person name="Ichikawa N."/>
            <person name="Sato H."/>
            <person name="Tonouchi N."/>
        </authorList>
    </citation>
    <scope>NUCLEOTIDE SEQUENCE</scope>
    <source>
        <strain evidence="1">NBRC 4377</strain>
    </source>
</reference>
<evidence type="ECO:0000313" key="2">
    <source>
        <dbReference type="Proteomes" id="UP001165189"/>
    </source>
</evidence>
<protein>
    <submittedName>
        <fullName evidence="1">Unnamed protein product</fullName>
    </submittedName>
</protein>
<proteinExistence type="predicted"/>
<name>A0ABQ6KC82_ASPOZ</name>
<gene>
    <name evidence="1" type="ORF">Aory05_000149900</name>
</gene>